<dbReference type="PROSITE" id="PS51833">
    <property type="entry name" value="HDOD"/>
    <property type="match status" value="1"/>
</dbReference>
<dbReference type="PANTHER" id="PTHR33525:SF3">
    <property type="entry name" value="RIBONUCLEASE Y"/>
    <property type="match status" value="1"/>
</dbReference>
<dbReference type="PANTHER" id="PTHR33525">
    <property type="match status" value="1"/>
</dbReference>
<reference evidence="3 4" key="1">
    <citation type="submission" date="2017-05" db="EMBL/GenBank/DDBJ databases">
        <title>Genomic insights into alkan degradation activity of Oleiphilus messinensis.</title>
        <authorList>
            <person name="Kozyavkin S.A."/>
            <person name="Slesarev A.I."/>
            <person name="Golyshin P.N."/>
            <person name="Korzhenkov A."/>
            <person name="Golyshina O.N."/>
            <person name="Toshchakov S.V."/>
        </authorList>
    </citation>
    <scope>NUCLEOTIDE SEQUENCE [LARGE SCALE GENOMIC DNA]</scope>
    <source>
        <strain evidence="3 4">ME102</strain>
    </source>
</reference>
<dbReference type="Gene3D" id="2.60.120.10">
    <property type="entry name" value="Jelly Rolls"/>
    <property type="match status" value="1"/>
</dbReference>
<dbReference type="InterPro" id="IPR013976">
    <property type="entry name" value="HDOD"/>
</dbReference>
<gene>
    <name evidence="3" type="ORF">OLMES_4148</name>
</gene>
<dbReference type="SUPFAM" id="SSF51206">
    <property type="entry name" value="cAMP-binding domain-like"/>
    <property type="match status" value="1"/>
</dbReference>
<evidence type="ECO:0000259" key="1">
    <source>
        <dbReference type="PROSITE" id="PS50042"/>
    </source>
</evidence>
<dbReference type="InterPro" id="IPR052340">
    <property type="entry name" value="RNase_Y/CdgJ"/>
</dbReference>
<evidence type="ECO:0000259" key="2">
    <source>
        <dbReference type="PROSITE" id="PS51833"/>
    </source>
</evidence>
<dbReference type="EMBL" id="CP021425">
    <property type="protein sequence ID" value="ARU58165.1"/>
    <property type="molecule type" value="Genomic_DNA"/>
</dbReference>
<evidence type="ECO:0000313" key="3">
    <source>
        <dbReference type="EMBL" id="ARU58165.1"/>
    </source>
</evidence>
<dbReference type="InterPro" id="IPR006675">
    <property type="entry name" value="HDIG_dom"/>
</dbReference>
<dbReference type="InterPro" id="IPR000595">
    <property type="entry name" value="cNMP-bd_dom"/>
</dbReference>
<dbReference type="RefSeq" id="WP_087462971.1">
    <property type="nucleotide sequence ID" value="NZ_CP021425.1"/>
</dbReference>
<name>A0A1Y0IFA6_9GAMM</name>
<dbReference type="Gene3D" id="1.10.3210.10">
    <property type="entry name" value="Hypothetical protein af1432"/>
    <property type="match status" value="1"/>
</dbReference>
<keyword evidence="4" id="KW-1185">Reference proteome</keyword>
<dbReference type="PROSITE" id="PS50042">
    <property type="entry name" value="CNMP_BINDING_3"/>
    <property type="match status" value="1"/>
</dbReference>
<dbReference type="Proteomes" id="UP000196027">
    <property type="component" value="Chromosome"/>
</dbReference>
<proteinExistence type="predicted"/>
<dbReference type="InterPro" id="IPR003607">
    <property type="entry name" value="HD/PDEase_dom"/>
</dbReference>
<dbReference type="Pfam" id="PF08668">
    <property type="entry name" value="HDOD"/>
    <property type="match status" value="1"/>
</dbReference>
<dbReference type="OrthoDB" id="598113at2"/>
<evidence type="ECO:0000313" key="4">
    <source>
        <dbReference type="Proteomes" id="UP000196027"/>
    </source>
</evidence>
<feature type="domain" description="Cyclic nucleotide-binding" evidence="1">
    <location>
        <begin position="17"/>
        <end position="115"/>
    </location>
</feature>
<dbReference type="NCBIfam" id="TIGR00277">
    <property type="entry name" value="HDIG"/>
    <property type="match status" value="1"/>
</dbReference>
<dbReference type="AlphaFoldDB" id="A0A1Y0IFA6"/>
<dbReference type="InterPro" id="IPR018490">
    <property type="entry name" value="cNMP-bd_dom_sf"/>
</dbReference>
<dbReference type="CDD" id="cd00077">
    <property type="entry name" value="HDc"/>
    <property type="match status" value="1"/>
</dbReference>
<organism evidence="3 4">
    <name type="scientific">Oleiphilus messinensis</name>
    <dbReference type="NCBI Taxonomy" id="141451"/>
    <lineage>
        <taxon>Bacteria</taxon>
        <taxon>Pseudomonadati</taxon>
        <taxon>Pseudomonadota</taxon>
        <taxon>Gammaproteobacteria</taxon>
        <taxon>Oceanospirillales</taxon>
        <taxon>Oleiphilaceae</taxon>
        <taxon>Oleiphilus</taxon>
    </lineage>
</organism>
<dbReference type="InterPro" id="IPR014710">
    <property type="entry name" value="RmlC-like_jellyroll"/>
</dbReference>
<dbReference type="KEGG" id="ome:OLMES_4148"/>
<sequence length="421" mass="46908">MKTLTPLDTENLRAFTPFARLSEEQLILLSSRLQRKNFKKKALVLERGNNDQNDYFLVSGVLVLEASDGRVSQIASGTESAASAVAHLRPRQFNVYAGTDVELIVVAEDVLNQMLRDAPLQQFEQAALRQEDGDVGYQLLMAFEADLKANQYRLPSLPDIAFRIRELIESERSTADDVAKVVSADPAIVVKLIKACNSPLYRGFTEVESARAAVVRLGMTTTRQLVTIFSMRELFKTKRKELQEAMDQLWQHSRQVAAIAYVLAELTPGLNRDQALLAGLIHDIGKVPVVTYAEGFVDLWADQKNLFDAMDDLRAEIGVTLLKHWGFSEELQDVVQNAENWTYESGNDKANYTDLVIVSQVHTLIGQPGQKSLPPFNKIPAFSKLEGGGLTPQKSLKILVEARHKIDEILDLLGANFNVSI</sequence>
<accession>A0A1Y0IFA6</accession>
<protein>
    <submittedName>
        <fullName evidence="3">Cyclic nucleotide-binding protein</fullName>
    </submittedName>
</protein>
<feature type="domain" description="HDOD" evidence="2">
    <location>
        <begin position="154"/>
        <end position="341"/>
    </location>
</feature>
<dbReference type="SUPFAM" id="SSF109604">
    <property type="entry name" value="HD-domain/PDEase-like"/>
    <property type="match status" value="1"/>
</dbReference>